<organism evidence="1 2">
    <name type="scientific">Skeletonema marinoi</name>
    <dbReference type="NCBI Taxonomy" id="267567"/>
    <lineage>
        <taxon>Eukaryota</taxon>
        <taxon>Sar</taxon>
        <taxon>Stramenopiles</taxon>
        <taxon>Ochrophyta</taxon>
        <taxon>Bacillariophyta</taxon>
        <taxon>Coscinodiscophyceae</taxon>
        <taxon>Thalassiosirophycidae</taxon>
        <taxon>Thalassiosirales</taxon>
        <taxon>Skeletonemataceae</taxon>
        <taxon>Skeletonema</taxon>
        <taxon>Skeletonema marinoi-dohrnii complex</taxon>
    </lineage>
</organism>
<dbReference type="Proteomes" id="UP001224775">
    <property type="component" value="Unassembled WGS sequence"/>
</dbReference>
<keyword evidence="2" id="KW-1185">Reference proteome</keyword>
<sequence length="343" mass="37064">MSSASAPPAAKAKLELNLVRTKKKNHDINGVRDASRQVSNFFATLGSQVESLIDASPFGVEDPEPWTPETNPTFAALSDPITALNEICEGLPGVSGTTQAFDAGDGPFAAWTTASQTLLMNVRKGLENAVEAEKKLIFDRDDPVMVDVADADTIIPKQGGADAFVDLGADAWGNSARPSHPWKESVAEAKVIKKQVKKAVSNFTLNKFLPFVDNLTLRANGIIVTSDDCSVECSIASLVDTVSDGECPSIITEQEDETEVASEEFEDAVDTIKTVPEVEQVAATTPEGIKIEIDHSMEEKTEDSDTTSIEDEDFVMAEDEMECSDDEDFVDLLDEDFDVTSFN</sequence>
<accession>A0AAD8XY26</accession>
<dbReference type="EMBL" id="JATAAI010000030">
    <property type="protein sequence ID" value="KAK1735999.1"/>
    <property type="molecule type" value="Genomic_DNA"/>
</dbReference>
<evidence type="ECO:0000313" key="2">
    <source>
        <dbReference type="Proteomes" id="UP001224775"/>
    </source>
</evidence>
<dbReference type="AlphaFoldDB" id="A0AAD8XY26"/>
<reference evidence="1" key="1">
    <citation type="submission" date="2023-06" db="EMBL/GenBank/DDBJ databases">
        <title>Survivors Of The Sea: Transcriptome response of Skeletonema marinoi to long-term dormancy.</title>
        <authorList>
            <person name="Pinder M.I.M."/>
            <person name="Kourtchenko O."/>
            <person name="Robertson E.K."/>
            <person name="Larsson T."/>
            <person name="Maumus F."/>
            <person name="Osuna-Cruz C.M."/>
            <person name="Vancaester E."/>
            <person name="Stenow R."/>
            <person name="Vandepoele K."/>
            <person name="Ploug H."/>
            <person name="Bruchert V."/>
            <person name="Godhe A."/>
            <person name="Topel M."/>
        </authorList>
    </citation>
    <scope>NUCLEOTIDE SEQUENCE</scope>
    <source>
        <strain evidence="1">R05AC</strain>
    </source>
</reference>
<evidence type="ECO:0000313" key="1">
    <source>
        <dbReference type="EMBL" id="KAK1735999.1"/>
    </source>
</evidence>
<protein>
    <submittedName>
        <fullName evidence="1">Uncharacterized protein</fullName>
    </submittedName>
</protein>
<proteinExistence type="predicted"/>
<name>A0AAD8XY26_9STRA</name>
<comment type="caution">
    <text evidence="1">The sequence shown here is derived from an EMBL/GenBank/DDBJ whole genome shotgun (WGS) entry which is preliminary data.</text>
</comment>
<gene>
    <name evidence="1" type="ORF">QTG54_013135</name>
</gene>